<dbReference type="EC" id="1.2.1.70" evidence="3 9"/>
<reference evidence="18 19" key="1">
    <citation type="submission" date="2014-06" db="EMBL/GenBank/DDBJ databases">
        <title>Whole Genome Sequences of Three Symbiotic Endozoicomonas Bacteria.</title>
        <authorList>
            <person name="Neave M.J."/>
            <person name="Apprill A."/>
            <person name="Voolstra C.R."/>
        </authorList>
    </citation>
    <scope>NUCLEOTIDE SEQUENCE [LARGE SCALE GENOMIC DNA]</scope>
    <source>
        <strain evidence="18 19">DSM 25634</strain>
    </source>
</reference>
<feature type="active site" description="Nucleophile" evidence="9 10">
    <location>
        <position position="50"/>
    </location>
</feature>
<dbReference type="Proteomes" id="UP000028073">
    <property type="component" value="Unassembled WGS sequence"/>
</dbReference>
<evidence type="ECO:0000256" key="2">
    <source>
        <dbReference type="ARBA" id="ARBA00005916"/>
    </source>
</evidence>
<feature type="binding site" evidence="9 11">
    <location>
        <begin position="49"/>
        <end position="52"/>
    </location>
    <ligand>
        <name>substrate</name>
    </ligand>
</feature>
<dbReference type="STRING" id="1137799.GZ78_01970"/>
<dbReference type="Gene3D" id="3.40.50.720">
    <property type="entry name" value="NAD(P)-binding Rossmann-like Domain"/>
    <property type="match status" value="1"/>
</dbReference>
<evidence type="ECO:0000256" key="3">
    <source>
        <dbReference type="ARBA" id="ARBA00012970"/>
    </source>
</evidence>
<dbReference type="UniPathway" id="UPA00251">
    <property type="reaction ID" value="UER00316"/>
</dbReference>
<dbReference type="FunFam" id="3.30.460.30:FF:000001">
    <property type="entry name" value="Glutamyl-tRNA reductase"/>
    <property type="match status" value="1"/>
</dbReference>
<comment type="catalytic activity">
    <reaction evidence="7 9 14">
        <text>(S)-4-amino-5-oxopentanoate + tRNA(Glu) + NADP(+) = L-glutamyl-tRNA(Glu) + NADPH + H(+)</text>
        <dbReference type="Rhea" id="RHEA:12344"/>
        <dbReference type="Rhea" id="RHEA-COMP:9663"/>
        <dbReference type="Rhea" id="RHEA-COMP:9680"/>
        <dbReference type="ChEBI" id="CHEBI:15378"/>
        <dbReference type="ChEBI" id="CHEBI:57501"/>
        <dbReference type="ChEBI" id="CHEBI:57783"/>
        <dbReference type="ChEBI" id="CHEBI:58349"/>
        <dbReference type="ChEBI" id="CHEBI:78442"/>
        <dbReference type="ChEBI" id="CHEBI:78520"/>
        <dbReference type="EC" id="1.2.1.70"/>
    </reaction>
</comment>
<dbReference type="PIRSF" id="PIRSF000445">
    <property type="entry name" value="4pyrrol_synth_GluRdtase"/>
    <property type="match status" value="1"/>
</dbReference>
<dbReference type="InterPro" id="IPR015896">
    <property type="entry name" value="4pyrrol_synth_GluRdtase_dimer"/>
</dbReference>
<evidence type="ECO:0000256" key="4">
    <source>
        <dbReference type="ARBA" id="ARBA00022857"/>
    </source>
</evidence>
<comment type="caution">
    <text evidence="18">The sequence shown here is derived from an EMBL/GenBank/DDBJ whole genome shotgun (WGS) entry which is preliminary data.</text>
</comment>
<feature type="binding site" evidence="9 11">
    <location>
        <begin position="111"/>
        <end position="113"/>
    </location>
    <ligand>
        <name>substrate</name>
    </ligand>
</feature>
<dbReference type="InterPro" id="IPR015895">
    <property type="entry name" value="4pyrrol_synth_GluRdtase_N"/>
</dbReference>
<evidence type="ECO:0000313" key="18">
    <source>
        <dbReference type="EMBL" id="KEQ18854.1"/>
    </source>
</evidence>
<dbReference type="CDD" id="cd05213">
    <property type="entry name" value="NAD_bind_Glutamyl_tRNA_reduct"/>
    <property type="match status" value="1"/>
</dbReference>
<dbReference type="OrthoDB" id="110209at2"/>
<keyword evidence="5 9" id="KW-0560">Oxidoreductase</keyword>
<evidence type="ECO:0000256" key="14">
    <source>
        <dbReference type="RuleBase" id="RU000584"/>
    </source>
</evidence>
<proteinExistence type="inferred from homology"/>
<dbReference type="EMBL" id="JOKH01000001">
    <property type="protein sequence ID" value="KEQ18854.1"/>
    <property type="molecule type" value="Genomic_DNA"/>
</dbReference>
<evidence type="ECO:0000256" key="12">
    <source>
        <dbReference type="PIRSR" id="PIRSR000445-3"/>
    </source>
</evidence>
<feature type="site" description="Important for activity" evidence="9 13">
    <location>
        <position position="96"/>
    </location>
</feature>
<dbReference type="PANTHER" id="PTHR43013:SF1">
    <property type="entry name" value="GLUTAMYL-TRNA REDUCTASE"/>
    <property type="match status" value="1"/>
</dbReference>
<dbReference type="NCBIfam" id="TIGR01035">
    <property type="entry name" value="hemA"/>
    <property type="match status" value="1"/>
</dbReference>
<keyword evidence="4 9" id="KW-0521">NADP</keyword>
<evidence type="ECO:0000256" key="13">
    <source>
        <dbReference type="PIRSR" id="PIRSR000445-4"/>
    </source>
</evidence>
<sequence length="428" mass="47556">MGYLTAGINHRTAPIALREQVAFSPEQLPEALQDARHFMGTDEVAILSTCNRTELYCASNADYHKALEWLTGYHNLDHKLLAEHSYIHHEKAAVRHMMRVACGLDSMVLGEPQILGQLKSAYAQAQEAGTIGSLLSRLFQYCFTTAKQVRTHTAIGRQPVSIAYAATTLARQIFADLSDNTALLIGAGETIELVARHLHQQGLRKIIVANRTMSRAKLLADKFDGKPALLSDIPHLLPEADIVVASTASPVPVLGKGSAERAIKKRKHRPMFMVDIAVPRDIEPEVADLPDIFLYTVDDLHGVIQDNMQQRQDAAKEAESLIETGAFEFMSQLRSLDAVNVLRSYRQNTEALRDLELEKAILSLANGLPAEQVLTQFARSLTNKLMHTPSVQLKKAAAEGQNNRLEWAEELLGIHRRYENRAKEPTHS</sequence>
<evidence type="ECO:0000256" key="6">
    <source>
        <dbReference type="ARBA" id="ARBA00023244"/>
    </source>
</evidence>
<evidence type="ECO:0000259" key="16">
    <source>
        <dbReference type="Pfam" id="PF01488"/>
    </source>
</evidence>
<evidence type="ECO:0000256" key="9">
    <source>
        <dbReference type="HAMAP-Rule" id="MF_00087"/>
    </source>
</evidence>
<dbReference type="Pfam" id="PF01488">
    <property type="entry name" value="Shikimate_DH"/>
    <property type="match status" value="1"/>
</dbReference>
<dbReference type="GO" id="GO:0050661">
    <property type="term" value="F:NADP binding"/>
    <property type="evidence" value="ECO:0007669"/>
    <property type="project" value="InterPro"/>
</dbReference>
<feature type="binding site" evidence="9 11">
    <location>
        <position position="106"/>
    </location>
    <ligand>
        <name>substrate</name>
    </ligand>
</feature>
<dbReference type="SUPFAM" id="SSF51735">
    <property type="entry name" value="NAD(P)-binding Rossmann-fold domains"/>
    <property type="match status" value="1"/>
</dbReference>
<dbReference type="FunFam" id="3.40.50.720:FF:000031">
    <property type="entry name" value="Glutamyl-tRNA reductase"/>
    <property type="match status" value="1"/>
</dbReference>
<dbReference type="InterPro" id="IPR036453">
    <property type="entry name" value="GluRdtase_dimer_dom_sf"/>
</dbReference>
<protein>
    <recommendedName>
        <fullName evidence="8 9">Glutamyl-tRNA reductase</fullName>
        <shortName evidence="9">GluTR</shortName>
        <ecNumber evidence="3 9">1.2.1.70</ecNumber>
    </recommendedName>
</protein>
<comment type="function">
    <text evidence="9">Catalyzes the NADPH-dependent reduction of glutamyl-tRNA(Glu) to glutamate 1-semialdehyde (GSA).</text>
</comment>
<dbReference type="InterPro" id="IPR000343">
    <property type="entry name" value="4pyrrol_synth_GluRdtase"/>
</dbReference>
<evidence type="ECO:0000259" key="17">
    <source>
        <dbReference type="Pfam" id="PF05201"/>
    </source>
</evidence>
<dbReference type="Pfam" id="PF00745">
    <property type="entry name" value="GlutR_dimer"/>
    <property type="match status" value="1"/>
</dbReference>
<dbReference type="InterPro" id="IPR036291">
    <property type="entry name" value="NAD(P)-bd_dom_sf"/>
</dbReference>
<evidence type="ECO:0000313" key="19">
    <source>
        <dbReference type="Proteomes" id="UP000028073"/>
    </source>
</evidence>
<feature type="binding site" evidence="9 12">
    <location>
        <begin position="186"/>
        <end position="191"/>
    </location>
    <ligand>
        <name>NADP(+)</name>
        <dbReference type="ChEBI" id="CHEBI:58349"/>
    </ligand>
</feature>
<keyword evidence="19" id="KW-1185">Reference proteome</keyword>
<evidence type="ECO:0000256" key="5">
    <source>
        <dbReference type="ARBA" id="ARBA00023002"/>
    </source>
</evidence>
<dbReference type="GO" id="GO:0008883">
    <property type="term" value="F:glutamyl-tRNA reductase activity"/>
    <property type="evidence" value="ECO:0007669"/>
    <property type="project" value="UniProtKB-UniRule"/>
</dbReference>
<dbReference type="Pfam" id="PF05201">
    <property type="entry name" value="GlutR_N"/>
    <property type="match status" value="1"/>
</dbReference>
<dbReference type="PROSITE" id="PS00747">
    <property type="entry name" value="GLUTR"/>
    <property type="match status" value="1"/>
</dbReference>
<feature type="binding site" evidence="9 11">
    <location>
        <position position="117"/>
    </location>
    <ligand>
        <name>substrate</name>
    </ligand>
</feature>
<evidence type="ECO:0000256" key="8">
    <source>
        <dbReference type="ARBA" id="ARBA00068659"/>
    </source>
</evidence>
<dbReference type="SUPFAM" id="SSF69075">
    <property type="entry name" value="Glutamyl tRNA-reductase dimerization domain"/>
    <property type="match status" value="1"/>
</dbReference>
<evidence type="ECO:0000256" key="10">
    <source>
        <dbReference type="PIRSR" id="PIRSR000445-1"/>
    </source>
</evidence>
<comment type="subunit">
    <text evidence="9">Homodimer.</text>
</comment>
<dbReference type="InterPro" id="IPR006151">
    <property type="entry name" value="Shikm_DH/Glu-tRNA_Rdtase"/>
</dbReference>
<dbReference type="InterPro" id="IPR018214">
    <property type="entry name" value="GluRdtase_CS"/>
</dbReference>
<comment type="domain">
    <text evidence="9">Possesses an unusual extended V-shaped dimeric structure with each monomer consisting of three distinct domains arranged along a curved 'spinal' alpha-helix. The N-terminal catalytic domain specifically recognizes the glutamate moiety of the substrate. The second domain is the NADPH-binding domain, and the third C-terminal domain is responsible for dimerization.</text>
</comment>
<dbReference type="Gene3D" id="3.30.460.30">
    <property type="entry name" value="Glutamyl-tRNA reductase, N-terminal domain"/>
    <property type="match status" value="1"/>
</dbReference>
<organism evidence="18 19">
    <name type="scientific">Endozoicomonas numazuensis</name>
    <dbReference type="NCBI Taxonomy" id="1137799"/>
    <lineage>
        <taxon>Bacteria</taxon>
        <taxon>Pseudomonadati</taxon>
        <taxon>Pseudomonadota</taxon>
        <taxon>Gammaproteobacteria</taxon>
        <taxon>Oceanospirillales</taxon>
        <taxon>Endozoicomonadaceae</taxon>
        <taxon>Endozoicomonas</taxon>
    </lineage>
</organism>
<accession>A0A081NK81</accession>
<feature type="domain" description="Tetrapyrrole biosynthesis glutamyl-tRNA reductase dimerisation" evidence="15">
    <location>
        <begin position="317"/>
        <end position="413"/>
    </location>
</feature>
<evidence type="ECO:0000256" key="1">
    <source>
        <dbReference type="ARBA" id="ARBA00005059"/>
    </source>
</evidence>
<dbReference type="GO" id="GO:0019353">
    <property type="term" value="P:protoporphyrinogen IX biosynthetic process from glutamate"/>
    <property type="evidence" value="ECO:0007669"/>
    <property type="project" value="TreeGrafter"/>
</dbReference>
<feature type="domain" description="Glutamyl-tRNA reductase N-terminal" evidence="17">
    <location>
        <begin position="7"/>
        <end position="153"/>
    </location>
</feature>
<evidence type="ECO:0000256" key="11">
    <source>
        <dbReference type="PIRSR" id="PIRSR000445-2"/>
    </source>
</evidence>
<dbReference type="eggNOG" id="COG0373">
    <property type="taxonomic scope" value="Bacteria"/>
</dbReference>
<dbReference type="AlphaFoldDB" id="A0A081NK81"/>
<keyword evidence="6 9" id="KW-0627">Porphyrin biosynthesis</keyword>
<evidence type="ECO:0000259" key="15">
    <source>
        <dbReference type="Pfam" id="PF00745"/>
    </source>
</evidence>
<feature type="domain" description="Quinate/shikimate 5-dehydrogenase/glutamyl-tRNA reductase" evidence="16">
    <location>
        <begin position="169"/>
        <end position="303"/>
    </location>
</feature>
<comment type="miscellaneous">
    <text evidence="9">During catalysis, the active site Cys acts as a nucleophile attacking the alpha-carbonyl group of tRNA-bound glutamate with the formation of a thioester intermediate between enzyme and glutamate, and the concomitant release of tRNA(Glu). The thioester intermediate is finally reduced by direct hydride transfer from NADPH, to form the product GSA.</text>
</comment>
<dbReference type="HAMAP" id="MF_00087">
    <property type="entry name" value="Glu_tRNA_reductase"/>
    <property type="match status" value="1"/>
</dbReference>
<dbReference type="RefSeq" id="WP_034832288.1">
    <property type="nucleotide sequence ID" value="NZ_JOKH01000001.1"/>
</dbReference>
<comment type="similarity">
    <text evidence="2 9 14">Belongs to the glutamyl-tRNA reductase family.</text>
</comment>
<dbReference type="PANTHER" id="PTHR43013">
    <property type="entry name" value="GLUTAMYL-TRNA REDUCTASE"/>
    <property type="match status" value="1"/>
</dbReference>
<name>A0A081NK81_9GAMM</name>
<dbReference type="SUPFAM" id="SSF69742">
    <property type="entry name" value="Glutamyl tRNA-reductase catalytic, N-terminal domain"/>
    <property type="match status" value="1"/>
</dbReference>
<evidence type="ECO:0000256" key="7">
    <source>
        <dbReference type="ARBA" id="ARBA00047464"/>
    </source>
</evidence>
<dbReference type="InterPro" id="IPR036343">
    <property type="entry name" value="GluRdtase_N_sf"/>
</dbReference>
<gene>
    <name evidence="9" type="primary">hemA</name>
    <name evidence="18" type="ORF">GZ78_01970</name>
</gene>
<comment type="pathway">
    <text evidence="1 9 14">Porphyrin-containing compound metabolism; protoporphyrin-IX biosynthesis; 5-aminolevulinate from L-glutamyl-tRNA(Glu): step 1/2.</text>
</comment>